<dbReference type="RefSeq" id="WP_036928341.1">
    <property type="nucleotide sequence ID" value="NZ_JRPQ01000141.1"/>
</dbReference>
<dbReference type="InterPro" id="IPR027785">
    <property type="entry name" value="UvrD-like_helicase_C"/>
</dbReference>
<dbReference type="Proteomes" id="UP000029723">
    <property type="component" value="Unassembled WGS sequence"/>
</dbReference>
<dbReference type="CDD" id="cd18809">
    <property type="entry name" value="SF1_C_RecD"/>
    <property type="match status" value="1"/>
</dbReference>
<dbReference type="Pfam" id="PF13538">
    <property type="entry name" value="UvrD_C_2"/>
    <property type="match status" value="1"/>
</dbReference>
<dbReference type="InterPro" id="IPR027417">
    <property type="entry name" value="P-loop_NTPase"/>
</dbReference>
<dbReference type="Gene3D" id="2.30.30.940">
    <property type="match status" value="1"/>
</dbReference>
<dbReference type="Pfam" id="PF13604">
    <property type="entry name" value="AAA_30"/>
    <property type="match status" value="1"/>
</dbReference>
<dbReference type="OrthoDB" id="9803432at2"/>
<dbReference type="EMBL" id="JRPQ01000141">
    <property type="protein sequence ID" value="KGI21593.1"/>
    <property type="molecule type" value="Genomic_DNA"/>
</dbReference>
<dbReference type="AlphaFoldDB" id="A0A098YSG7"/>
<organism evidence="2 3">
    <name type="scientific">Hoylesella timonensis S9-PR14</name>
    <dbReference type="NCBI Taxonomy" id="1401062"/>
    <lineage>
        <taxon>Bacteria</taxon>
        <taxon>Pseudomonadati</taxon>
        <taxon>Bacteroidota</taxon>
        <taxon>Bacteroidia</taxon>
        <taxon>Bacteroidales</taxon>
        <taxon>Prevotellaceae</taxon>
        <taxon>Hoylesella</taxon>
    </lineage>
</organism>
<comment type="caution">
    <text evidence="2">The sequence shown here is derived from an EMBL/GenBank/DDBJ whole genome shotgun (WGS) entry which is preliminary data.</text>
</comment>
<evidence type="ECO:0000313" key="2">
    <source>
        <dbReference type="EMBL" id="KGI21593.1"/>
    </source>
</evidence>
<protein>
    <submittedName>
        <fullName evidence="2">ATP-dependent endonuclease</fullName>
    </submittedName>
</protein>
<evidence type="ECO:0000259" key="1">
    <source>
        <dbReference type="Pfam" id="PF13538"/>
    </source>
</evidence>
<name>A0A098YSG7_9BACT</name>
<dbReference type="SUPFAM" id="SSF52540">
    <property type="entry name" value="P-loop containing nucleoside triphosphate hydrolases"/>
    <property type="match status" value="2"/>
</dbReference>
<evidence type="ECO:0000313" key="3">
    <source>
        <dbReference type="Proteomes" id="UP000029723"/>
    </source>
</evidence>
<proteinExistence type="predicted"/>
<dbReference type="Gene3D" id="3.40.50.300">
    <property type="entry name" value="P-loop containing nucleotide triphosphate hydrolases"/>
    <property type="match status" value="3"/>
</dbReference>
<reference evidence="2 3" key="1">
    <citation type="submission" date="2014-07" db="EMBL/GenBank/DDBJ databases">
        <authorList>
            <person name="McCorrison J."/>
            <person name="Sanka R."/>
            <person name="Torralba M."/>
            <person name="Gillis M."/>
            <person name="Haft D.H."/>
            <person name="Methe B."/>
            <person name="Sutton G."/>
            <person name="Nelson K.E."/>
        </authorList>
    </citation>
    <scope>NUCLEOTIDE SEQUENCE [LARGE SCALE GENOMIC DNA]</scope>
    <source>
        <strain evidence="2 3">S9-PR14</strain>
    </source>
</reference>
<keyword evidence="2" id="KW-0378">Hydrolase</keyword>
<feature type="domain" description="UvrD-like helicase C-terminal" evidence="1">
    <location>
        <begin position="421"/>
        <end position="472"/>
    </location>
</feature>
<keyword evidence="2" id="KW-0255">Endonuclease</keyword>
<dbReference type="GO" id="GO:0004519">
    <property type="term" value="F:endonuclease activity"/>
    <property type="evidence" value="ECO:0007669"/>
    <property type="project" value="UniProtKB-KW"/>
</dbReference>
<sequence length="484" mass="55447">MLIDELIFQIIQQFELQPTTEQTHVLTQFAHFMMDEDPRVVMIFCGSAGTGKTSLASAIARTMVKLEQRVMLLAPTGRAAKVFSVHSGQPAYTIHRQIYRQKSFDSDGGVFNLNFNRYCDTLFMVDESSMIANQGQMESSFGSGCLLDDLVQFVYSGRNCRMILMGDAAQLPPIGEEQSPALSSDFMEGYGLKVYECRLDNVLRQSEESGILYNATLIRAHIMRDELTQLPQIHFNTFADIVVVPGNELIETLNSSYSEVGVDETMVITRSNKRAHIYNQGIRQTILGSEEELSTGDMLMIVRNNYHWVKLPTNNEEQDTTSMTFLANGDRAMVQRVRNIRELYGFRFADVWLQFPDYNDYELEATIILDSLHTEAPALSREQNERLFNEVLADYADIPRKQDRVKKLREDIFLNAVQVKYAYAITCHKAQGGQWAHVYVDQGYMTDEMLSPDYLHWLYTAFTRATEKLYLVNWPKSQTFENNV</sequence>
<keyword evidence="2" id="KW-0540">Nuclease</keyword>
<gene>
    <name evidence="2" type="ORF">HMPREF9304_09685</name>
</gene>
<accession>A0A098YSG7</accession>